<dbReference type="InParanoid" id="A0A7C8MU68"/>
<name>A0A7C8MU68_9PEZI</name>
<dbReference type="SUPFAM" id="SSF54928">
    <property type="entry name" value="RNA-binding domain, RBD"/>
    <property type="match status" value="1"/>
</dbReference>
<reference evidence="1 2" key="1">
    <citation type="submission" date="2019-12" db="EMBL/GenBank/DDBJ databases">
        <title>Draft genome sequence of the ascomycete Xylaria multiplex DSM 110363.</title>
        <authorList>
            <person name="Buettner E."/>
            <person name="Kellner H."/>
        </authorList>
    </citation>
    <scope>NUCLEOTIDE SEQUENCE [LARGE SCALE GENOMIC DNA]</scope>
    <source>
        <strain evidence="1 2">DSM 110363</strain>
    </source>
</reference>
<accession>A0A7C8MU68</accession>
<dbReference type="OrthoDB" id="3508416at2759"/>
<dbReference type="GO" id="GO:0003676">
    <property type="term" value="F:nucleic acid binding"/>
    <property type="evidence" value="ECO:0007669"/>
    <property type="project" value="InterPro"/>
</dbReference>
<proteinExistence type="predicted"/>
<dbReference type="Proteomes" id="UP000481858">
    <property type="component" value="Unassembled WGS sequence"/>
</dbReference>
<evidence type="ECO:0008006" key="3">
    <source>
        <dbReference type="Google" id="ProtNLM"/>
    </source>
</evidence>
<dbReference type="AlphaFoldDB" id="A0A7C8MU68"/>
<organism evidence="1 2">
    <name type="scientific">Xylaria multiplex</name>
    <dbReference type="NCBI Taxonomy" id="323545"/>
    <lineage>
        <taxon>Eukaryota</taxon>
        <taxon>Fungi</taxon>
        <taxon>Dikarya</taxon>
        <taxon>Ascomycota</taxon>
        <taxon>Pezizomycotina</taxon>
        <taxon>Sordariomycetes</taxon>
        <taxon>Xylariomycetidae</taxon>
        <taxon>Xylariales</taxon>
        <taxon>Xylariaceae</taxon>
        <taxon>Xylaria</taxon>
    </lineage>
</organism>
<sequence length="255" mass="28709">MLNVAITDLHPLAFLNAFRFHMGLPPTYNLISSGIYGGVGNSQAYQGNTRLSRNICALIPEELNCRLWITGLPPNCTVHELLAHIRGIGPVYACHINEPTITGSRIWPTSAASLTFFTADAANYFLACDAVRPFTVDGYVTNIVRHRIRTESIPVDGRSRVLRIIGNANIVQPDYLRRIFSDLWHIRFDTDYIRLVDNGSHGVNEIIWAFGSFRAQAHVIHMKINRYFANHAQAVYIVDPCVQGNYGDKYTFIDD</sequence>
<comment type="caution">
    <text evidence="1">The sequence shown here is derived from an EMBL/GenBank/DDBJ whole genome shotgun (WGS) entry which is preliminary data.</text>
</comment>
<evidence type="ECO:0000313" key="1">
    <source>
        <dbReference type="EMBL" id="KAF2968155.1"/>
    </source>
</evidence>
<gene>
    <name evidence="1" type="ORF">GQX73_g5424</name>
</gene>
<dbReference type="EMBL" id="WUBL01000056">
    <property type="protein sequence ID" value="KAF2968155.1"/>
    <property type="molecule type" value="Genomic_DNA"/>
</dbReference>
<dbReference type="CDD" id="cd00590">
    <property type="entry name" value="RRM_SF"/>
    <property type="match status" value="1"/>
</dbReference>
<protein>
    <recommendedName>
        <fullName evidence="3">RRM domain-containing protein</fullName>
    </recommendedName>
</protein>
<keyword evidence="2" id="KW-1185">Reference proteome</keyword>
<dbReference type="InterPro" id="IPR035979">
    <property type="entry name" value="RBD_domain_sf"/>
</dbReference>
<evidence type="ECO:0000313" key="2">
    <source>
        <dbReference type="Proteomes" id="UP000481858"/>
    </source>
</evidence>